<dbReference type="InterPro" id="IPR022445">
    <property type="entry name" value="Sortase_proteobact_type"/>
</dbReference>
<dbReference type="EMBL" id="UINC01035594">
    <property type="protein sequence ID" value="SVB28245.1"/>
    <property type="molecule type" value="Genomic_DNA"/>
</dbReference>
<protein>
    <recommendedName>
        <fullName evidence="3">Sortase family protein</fullName>
    </recommendedName>
</protein>
<organism evidence="2">
    <name type="scientific">marine metagenome</name>
    <dbReference type="NCBI Taxonomy" id="408172"/>
    <lineage>
        <taxon>unclassified sequences</taxon>
        <taxon>metagenomes</taxon>
        <taxon>ecological metagenomes</taxon>
    </lineage>
</organism>
<reference evidence="2" key="1">
    <citation type="submission" date="2018-05" db="EMBL/GenBank/DDBJ databases">
        <authorList>
            <person name="Lanie J.A."/>
            <person name="Ng W.-L."/>
            <person name="Kazmierczak K.M."/>
            <person name="Andrzejewski T.M."/>
            <person name="Davidsen T.M."/>
            <person name="Wayne K.J."/>
            <person name="Tettelin H."/>
            <person name="Glass J.I."/>
            <person name="Rusch D."/>
            <person name="Podicherti R."/>
            <person name="Tsui H.-C.T."/>
            <person name="Winkler M.E."/>
        </authorList>
    </citation>
    <scope>NUCLEOTIDE SEQUENCE</scope>
</reference>
<keyword evidence="1" id="KW-0378">Hydrolase</keyword>
<name>A0A382CQ76_9ZZZZ</name>
<gene>
    <name evidence="2" type="ORF">METZ01_LOCUS181099</name>
</gene>
<dbReference type="GO" id="GO:0016787">
    <property type="term" value="F:hydrolase activity"/>
    <property type="evidence" value="ECO:0007669"/>
    <property type="project" value="UniProtKB-KW"/>
</dbReference>
<dbReference type="NCBIfam" id="TIGR03784">
    <property type="entry name" value="marine_sortase"/>
    <property type="match status" value="1"/>
</dbReference>
<sequence>MLLKGPAMLRIKYIVHSVLILCFVAAGVLSTVEGIRIHAKAVLAQVLLQKAWADTKRGADKARPWPWADTWPIARLTSVDHGQDLIVLAGATGRTLAFGPAHLLSSARPGQVGNTVVIGHRDSHFRFLKHLRIGDLLHLESADGVTYRYRVGEMAVVHESETGVMAHGTTEKLTLITCYPFDAILPGGPLRYVVEALPDNNVNHSHRKLQEKPVVVHPKEQTTVYSADKLESATAS</sequence>
<dbReference type="NCBIfam" id="TIGR01076">
    <property type="entry name" value="sortase_fam"/>
    <property type="match status" value="1"/>
</dbReference>
<dbReference type="AlphaFoldDB" id="A0A382CQ76"/>
<dbReference type="InterPro" id="IPR041999">
    <property type="entry name" value="Sortase_D_1"/>
</dbReference>
<accession>A0A382CQ76</accession>
<evidence type="ECO:0000313" key="2">
    <source>
        <dbReference type="EMBL" id="SVB28245.1"/>
    </source>
</evidence>
<dbReference type="InterPro" id="IPR005754">
    <property type="entry name" value="Sortase"/>
</dbReference>
<dbReference type="Pfam" id="PF04203">
    <property type="entry name" value="Sortase"/>
    <property type="match status" value="1"/>
</dbReference>
<dbReference type="SUPFAM" id="SSF63817">
    <property type="entry name" value="Sortase"/>
    <property type="match status" value="1"/>
</dbReference>
<dbReference type="Gene3D" id="2.40.260.10">
    <property type="entry name" value="Sortase"/>
    <property type="match status" value="1"/>
</dbReference>
<evidence type="ECO:0000256" key="1">
    <source>
        <dbReference type="ARBA" id="ARBA00022801"/>
    </source>
</evidence>
<proteinExistence type="predicted"/>
<dbReference type="CDD" id="cd05828">
    <property type="entry name" value="Sortase_D_1"/>
    <property type="match status" value="1"/>
</dbReference>
<evidence type="ECO:0008006" key="3">
    <source>
        <dbReference type="Google" id="ProtNLM"/>
    </source>
</evidence>
<dbReference type="InterPro" id="IPR023365">
    <property type="entry name" value="Sortase_dom-sf"/>
</dbReference>